<feature type="region of interest" description="Disordered" evidence="1">
    <location>
        <begin position="64"/>
        <end position="138"/>
    </location>
</feature>
<comment type="caution">
    <text evidence="2">The sequence shown here is derived from an EMBL/GenBank/DDBJ whole genome shotgun (WGS) entry which is preliminary data.</text>
</comment>
<gene>
    <name evidence="2" type="ORF">NB063_00010</name>
</gene>
<protein>
    <submittedName>
        <fullName evidence="2">Uncharacterized protein</fullName>
    </submittedName>
</protein>
<dbReference type="EMBL" id="JAMQBK010000001">
    <property type="protein sequence ID" value="MCM2368996.1"/>
    <property type="molecule type" value="Genomic_DNA"/>
</dbReference>
<feature type="region of interest" description="Disordered" evidence="1">
    <location>
        <begin position="186"/>
        <end position="260"/>
    </location>
</feature>
<name>A0ABT0TWY0_9BACT</name>
<feature type="compositionally biased region" description="Polar residues" evidence="1">
    <location>
        <begin position="205"/>
        <end position="218"/>
    </location>
</feature>
<proteinExistence type="predicted"/>
<dbReference type="Proteomes" id="UP001202961">
    <property type="component" value="Unassembled WGS sequence"/>
</dbReference>
<feature type="compositionally biased region" description="Basic and acidic residues" evidence="1">
    <location>
        <begin position="247"/>
        <end position="256"/>
    </location>
</feature>
<reference evidence="2 3" key="1">
    <citation type="journal article" date="2022" name="Syst. Appl. Microbiol.">
        <title>Rhodopirellula aestuarii sp. nov., a novel member of the genus Rhodopirellula isolated from brackish sediments collected in the Tagus River estuary, Portugal.</title>
        <authorList>
            <person name="Vitorino I.R."/>
            <person name="Klimek D."/>
            <person name="Calusinska M."/>
            <person name="Lobo-da-Cunha A."/>
            <person name="Vasconcelos V."/>
            <person name="Lage O.M."/>
        </authorList>
    </citation>
    <scope>NUCLEOTIDE SEQUENCE [LARGE SCALE GENOMIC DNA]</scope>
    <source>
        <strain evidence="2 3">ICT_H3.1</strain>
    </source>
</reference>
<feature type="compositionally biased region" description="Polar residues" evidence="1">
    <location>
        <begin position="97"/>
        <end position="107"/>
    </location>
</feature>
<feature type="region of interest" description="Disordered" evidence="1">
    <location>
        <begin position="153"/>
        <end position="172"/>
    </location>
</feature>
<evidence type="ECO:0000313" key="3">
    <source>
        <dbReference type="Proteomes" id="UP001202961"/>
    </source>
</evidence>
<evidence type="ECO:0000256" key="1">
    <source>
        <dbReference type="SAM" id="MobiDB-lite"/>
    </source>
</evidence>
<organism evidence="2 3">
    <name type="scientific">Aporhodopirellula aestuarii</name>
    <dbReference type="NCBI Taxonomy" id="2950107"/>
    <lineage>
        <taxon>Bacteria</taxon>
        <taxon>Pseudomonadati</taxon>
        <taxon>Planctomycetota</taxon>
        <taxon>Planctomycetia</taxon>
        <taxon>Pirellulales</taxon>
        <taxon>Pirellulaceae</taxon>
        <taxon>Aporhodopirellula</taxon>
    </lineage>
</organism>
<feature type="compositionally biased region" description="Basic and acidic residues" evidence="1">
    <location>
        <begin position="66"/>
        <end position="96"/>
    </location>
</feature>
<accession>A0ABT0TWY0</accession>
<dbReference type="RefSeq" id="WP_250926672.1">
    <property type="nucleotide sequence ID" value="NZ_JAMQBK010000001.1"/>
</dbReference>
<evidence type="ECO:0000313" key="2">
    <source>
        <dbReference type="EMBL" id="MCM2368996.1"/>
    </source>
</evidence>
<sequence>MIHNGNMCLHECPRRLLVEQLESRCLMAAGVFTHFGNHHTSDHVHRNHRADENPGAAEIRSVGVERSTDHVTRRERDIPDRRDRDGRGHGSRRDNDQLVQNSPSSPDIASRFDVSPSTPSESIERTRGQSTPSTERGEWVIWVLETDMSATDQMMGSQSSGSSDRSDSNNDASTLVSMMMPMDGEMASGKDVASVPSENARETSADTVSPNVVATNITDGGELEEGSQTQSKTDQERLSPFGSVDRMPVDAGHETTSESEIADDEIGGLIESLPLRHREQQPVDGSGPKQEWAVAPSSIDRLREVVREASGAEIGSATTNDDPTSRPTDAVIASWFGNQTGLMEIEATGRLQSPVDLSESIVDVVLNAQIGLHRSVDLIASTMTVADITSDDVRGAILNAIAAEQPRQSIVLDSTYVPRKLSKLTYSGVALLATGISLAARRKRAEYESSPPE</sequence>
<keyword evidence="3" id="KW-1185">Reference proteome</keyword>